<dbReference type="Proteomes" id="UP001221757">
    <property type="component" value="Unassembled WGS sequence"/>
</dbReference>
<feature type="region of interest" description="Disordered" evidence="1">
    <location>
        <begin position="211"/>
        <end position="244"/>
    </location>
</feature>
<sequence>MWGFPASWYLHTCRKTRSCVGSPTRANEKLRAGARASLALRLSITSNKQSSRRPNMVASLPLIRPIGTEEERFQLLNILPFTTSSRQSFCRVDLNSLSTHFPSERQCIYRRRTGGPQFRRPKYTFRTAAALGGKSGNSKSLRLCRRTWYSQFNTESPSRIYCRGQRVSLGLVSHPLGRNAQSQVEAIEKAWQWGSRLSIFKVVLRGHKPTLSTTHGTASAASYDSPSPHQTPQVDTHVSRFKFQ</sequence>
<gene>
    <name evidence="2" type="ORF">B0H17DRAFT_1078116</name>
</gene>
<feature type="compositionally biased region" description="Polar residues" evidence="1">
    <location>
        <begin position="211"/>
        <end position="236"/>
    </location>
</feature>
<evidence type="ECO:0000313" key="3">
    <source>
        <dbReference type="Proteomes" id="UP001221757"/>
    </source>
</evidence>
<comment type="caution">
    <text evidence="2">The sequence shown here is derived from an EMBL/GenBank/DDBJ whole genome shotgun (WGS) entry which is preliminary data.</text>
</comment>
<dbReference type="AlphaFoldDB" id="A0AAD7D874"/>
<evidence type="ECO:0000313" key="2">
    <source>
        <dbReference type="EMBL" id="KAJ7678701.1"/>
    </source>
</evidence>
<keyword evidence="3" id="KW-1185">Reference proteome</keyword>
<reference evidence="2" key="1">
    <citation type="submission" date="2023-03" db="EMBL/GenBank/DDBJ databases">
        <title>Massive genome expansion in bonnet fungi (Mycena s.s.) driven by repeated elements and novel gene families across ecological guilds.</title>
        <authorList>
            <consortium name="Lawrence Berkeley National Laboratory"/>
            <person name="Harder C.B."/>
            <person name="Miyauchi S."/>
            <person name="Viragh M."/>
            <person name="Kuo A."/>
            <person name="Thoen E."/>
            <person name="Andreopoulos B."/>
            <person name="Lu D."/>
            <person name="Skrede I."/>
            <person name="Drula E."/>
            <person name="Henrissat B."/>
            <person name="Morin E."/>
            <person name="Kohler A."/>
            <person name="Barry K."/>
            <person name="LaButti K."/>
            <person name="Morin E."/>
            <person name="Salamov A."/>
            <person name="Lipzen A."/>
            <person name="Mereny Z."/>
            <person name="Hegedus B."/>
            <person name="Baldrian P."/>
            <person name="Stursova M."/>
            <person name="Weitz H."/>
            <person name="Taylor A."/>
            <person name="Grigoriev I.V."/>
            <person name="Nagy L.G."/>
            <person name="Martin F."/>
            <person name="Kauserud H."/>
        </authorList>
    </citation>
    <scope>NUCLEOTIDE SEQUENCE</scope>
    <source>
        <strain evidence="2">CBHHK067</strain>
    </source>
</reference>
<evidence type="ECO:0000256" key="1">
    <source>
        <dbReference type="SAM" id="MobiDB-lite"/>
    </source>
</evidence>
<organism evidence="2 3">
    <name type="scientific">Mycena rosella</name>
    <name type="common">Pink bonnet</name>
    <name type="synonym">Agaricus rosellus</name>
    <dbReference type="NCBI Taxonomy" id="1033263"/>
    <lineage>
        <taxon>Eukaryota</taxon>
        <taxon>Fungi</taxon>
        <taxon>Dikarya</taxon>
        <taxon>Basidiomycota</taxon>
        <taxon>Agaricomycotina</taxon>
        <taxon>Agaricomycetes</taxon>
        <taxon>Agaricomycetidae</taxon>
        <taxon>Agaricales</taxon>
        <taxon>Marasmiineae</taxon>
        <taxon>Mycenaceae</taxon>
        <taxon>Mycena</taxon>
    </lineage>
</organism>
<dbReference type="EMBL" id="JARKIE010000132">
    <property type="protein sequence ID" value="KAJ7678701.1"/>
    <property type="molecule type" value="Genomic_DNA"/>
</dbReference>
<protein>
    <submittedName>
        <fullName evidence="2">Uncharacterized protein</fullName>
    </submittedName>
</protein>
<accession>A0AAD7D874</accession>
<name>A0AAD7D874_MYCRO</name>
<proteinExistence type="predicted"/>